<dbReference type="EnsemblMetazoa" id="XM_017119299.2">
    <property type="protein sequence ID" value="XP_016974788.2"/>
    <property type="gene ID" value="LOC108041385"/>
</dbReference>
<feature type="compositionally biased region" description="Low complexity" evidence="1">
    <location>
        <begin position="211"/>
        <end position="235"/>
    </location>
</feature>
<reference evidence="3" key="1">
    <citation type="journal article" date="2021" name="Elife">
        <title>Highly contiguous assemblies of 101 drosophilid genomes.</title>
        <authorList>
            <person name="Kim B.Y."/>
            <person name="Wang J.R."/>
            <person name="Miller D.E."/>
            <person name="Barmina O."/>
            <person name="Delaney E."/>
            <person name="Thompson A."/>
            <person name="Comeault A.A."/>
            <person name="Peede D."/>
            <person name="D'Agostino E.R."/>
            <person name="Pelaez J."/>
            <person name="Aguilar J.M."/>
            <person name="Haji D."/>
            <person name="Matsunaga T."/>
            <person name="Armstrong E.E."/>
            <person name="Zych M."/>
            <person name="Ogawa Y."/>
            <person name="Stamenkovic-Radak M."/>
            <person name="Jelic M."/>
            <person name="Veselinovic M.S."/>
            <person name="Tanaskovic M."/>
            <person name="Eric P."/>
            <person name="Gao J.J."/>
            <person name="Katoh T.K."/>
            <person name="Toda M.J."/>
            <person name="Watabe H."/>
            <person name="Watada M."/>
            <person name="Davis J.S."/>
            <person name="Moyle L.C."/>
            <person name="Manoli G."/>
            <person name="Bertolini E."/>
            <person name="Kostal V."/>
            <person name="Hawley R.S."/>
            <person name="Takahashi A."/>
            <person name="Jones C.D."/>
            <person name="Price D.K."/>
            <person name="Whiteman N."/>
            <person name="Kopp A."/>
            <person name="Matute D.R."/>
            <person name="Petrov D.A."/>
        </authorList>
    </citation>
    <scope>NUCLEOTIDE SEQUENCE [LARGE SCALE GENOMIC DNA]</scope>
</reference>
<evidence type="ECO:0000256" key="1">
    <source>
        <dbReference type="SAM" id="MobiDB-lite"/>
    </source>
</evidence>
<reference evidence="2" key="2">
    <citation type="submission" date="2025-05" db="UniProtKB">
        <authorList>
            <consortium name="EnsemblMetazoa"/>
        </authorList>
    </citation>
    <scope>IDENTIFICATION</scope>
</reference>
<feature type="compositionally biased region" description="Basic and acidic residues" evidence="1">
    <location>
        <begin position="45"/>
        <end position="58"/>
    </location>
</feature>
<protein>
    <submittedName>
        <fullName evidence="2">Uncharacterized protein</fullName>
    </submittedName>
</protein>
<dbReference type="Proteomes" id="UP001652680">
    <property type="component" value="Unassembled WGS sequence"/>
</dbReference>
<feature type="region of interest" description="Disordered" evidence="1">
    <location>
        <begin position="19"/>
        <end position="267"/>
    </location>
</feature>
<feature type="compositionally biased region" description="Polar residues" evidence="1">
    <location>
        <begin position="92"/>
        <end position="107"/>
    </location>
</feature>
<accession>A0ABM5H5C9</accession>
<keyword evidence="3" id="KW-1185">Reference proteome</keyword>
<feature type="compositionally biased region" description="Polar residues" evidence="1">
    <location>
        <begin position="114"/>
        <end position="163"/>
    </location>
</feature>
<feature type="compositionally biased region" description="Polar residues" evidence="1">
    <location>
        <begin position="198"/>
        <end position="210"/>
    </location>
</feature>
<name>A0ABM5H5C9_DRORH</name>
<feature type="region of interest" description="Disordered" evidence="1">
    <location>
        <begin position="280"/>
        <end position="299"/>
    </location>
</feature>
<sequence>MNKDNTFFKNLYTNSIHNMQSKKSSHCGSMEAIALPREMNSSPENMREQKNSSPDKMRQQKNSSPENMREQKNSSPDKMRQQKNSSPDKMRQQKNSSPDNMRQQKNSSPDKMRQQKNSSPDNMRQQKNSSDNIRQQKNSSPDNMRQQKNSSPHSVRQISSRTNVMGKGPKKQDVQDDPQCSCKYPQCPIKLGKGSYRVQASPSKNIYQVYSSKSQKVKNPQKQSSQSPSTGSNNSYDSEIWWSSPRDEEAEGEEKKSVSSPIGISFPRAPSHGIIDYDGAKFTSSSSSKSSKSKKSHMAVIPPRNGAFLRAAARSQIEFQKTIDEFMLEVGSIKSKAKSGLPTKLSYGETMNAKNTMFEKVRSINQSSHKPKDFKVSAQELVSFKIIAPFIQKFQEICLNTMKDSLALTKELEKIPKLISEIYGETVME</sequence>
<evidence type="ECO:0000313" key="3">
    <source>
        <dbReference type="Proteomes" id="UP001652680"/>
    </source>
</evidence>
<dbReference type="GeneID" id="108041385"/>
<feature type="compositionally biased region" description="Basic and acidic residues" evidence="1">
    <location>
        <begin position="67"/>
        <end position="91"/>
    </location>
</feature>
<proteinExistence type="predicted"/>
<dbReference type="RefSeq" id="XP_016974788.2">
    <property type="nucleotide sequence ID" value="XM_017119299.2"/>
</dbReference>
<organism evidence="2 3">
    <name type="scientific">Drosophila rhopaloa</name>
    <name type="common">Fruit fly</name>
    <dbReference type="NCBI Taxonomy" id="1041015"/>
    <lineage>
        <taxon>Eukaryota</taxon>
        <taxon>Metazoa</taxon>
        <taxon>Ecdysozoa</taxon>
        <taxon>Arthropoda</taxon>
        <taxon>Hexapoda</taxon>
        <taxon>Insecta</taxon>
        <taxon>Pterygota</taxon>
        <taxon>Neoptera</taxon>
        <taxon>Endopterygota</taxon>
        <taxon>Diptera</taxon>
        <taxon>Brachycera</taxon>
        <taxon>Muscomorpha</taxon>
        <taxon>Ephydroidea</taxon>
        <taxon>Drosophilidae</taxon>
        <taxon>Drosophila</taxon>
        <taxon>Sophophora</taxon>
    </lineage>
</organism>
<evidence type="ECO:0000313" key="2">
    <source>
        <dbReference type="EnsemblMetazoa" id="XP_016974788.2"/>
    </source>
</evidence>